<proteinExistence type="inferred from homology"/>
<dbReference type="PANTHER" id="PTHR42748:SF7">
    <property type="entry name" value="NMRA LIKE REDOX SENSOR 1-RELATED"/>
    <property type="match status" value="1"/>
</dbReference>
<dbReference type="Proteomes" id="UP001497453">
    <property type="component" value="Chromosome 11"/>
</dbReference>
<keyword evidence="5" id="KW-1185">Reference proteome</keyword>
<comment type="similarity">
    <text evidence="1">Belongs to the NmrA-type oxidoreductase family.</text>
</comment>
<dbReference type="PANTHER" id="PTHR42748">
    <property type="entry name" value="NITROGEN METABOLITE REPRESSION PROTEIN NMRA FAMILY MEMBER"/>
    <property type="match status" value="1"/>
</dbReference>
<keyword evidence="2" id="KW-0521">NADP</keyword>
<accession>A0ABP1CVD4</accession>
<name>A0ABP1CVD4_9APHY</name>
<sequence>MTTEGPMDRKILVTGATGKQGRALISSLRDSDFRILALTRNPSSPSALPLKSHPHVELVQGDLDKPETIRKIFEDAGGKGSIWGVFVVLAFPGLGANADGEEKQGIMMADLSLEYEVVHFVFSSVERGGETFDEDLILDRAAKVKIEKHVRSLGEKGLNWTILRPAFFMENLDGFIGRITFTVLHCGLKPDVKIQMVAADDIGRLAAATFQNPQSSTHKIFVVTSDILTPVEMDAAYVRATGKHIPSIPNFLGRLLLAINSATKELIKDFERVHKLRTDDPNGYDAHLTETKAFFPELTSFEQWVKQRQNAKPTTQDDPNWNKVSIWKLVTGRL</sequence>
<dbReference type="CDD" id="cd05251">
    <property type="entry name" value="NmrA_like_SDR_a"/>
    <property type="match status" value="1"/>
</dbReference>
<dbReference type="SUPFAM" id="SSF51735">
    <property type="entry name" value="NAD(P)-binding Rossmann-fold domains"/>
    <property type="match status" value="1"/>
</dbReference>
<organism evidence="4 5">
    <name type="scientific">Somion occarium</name>
    <dbReference type="NCBI Taxonomy" id="3059160"/>
    <lineage>
        <taxon>Eukaryota</taxon>
        <taxon>Fungi</taxon>
        <taxon>Dikarya</taxon>
        <taxon>Basidiomycota</taxon>
        <taxon>Agaricomycotina</taxon>
        <taxon>Agaricomycetes</taxon>
        <taxon>Polyporales</taxon>
        <taxon>Cerrenaceae</taxon>
        <taxon>Somion</taxon>
    </lineage>
</organism>
<dbReference type="InterPro" id="IPR051164">
    <property type="entry name" value="NmrA-like_oxidored"/>
</dbReference>
<dbReference type="Pfam" id="PF05368">
    <property type="entry name" value="NmrA"/>
    <property type="match status" value="1"/>
</dbReference>
<feature type="domain" description="NmrA-like" evidence="3">
    <location>
        <begin position="8"/>
        <end position="246"/>
    </location>
</feature>
<evidence type="ECO:0000256" key="1">
    <source>
        <dbReference type="ARBA" id="ARBA00006328"/>
    </source>
</evidence>
<evidence type="ECO:0000256" key="2">
    <source>
        <dbReference type="ARBA" id="ARBA00022857"/>
    </source>
</evidence>
<dbReference type="InterPro" id="IPR008030">
    <property type="entry name" value="NmrA-like"/>
</dbReference>
<dbReference type="Gene3D" id="3.40.50.720">
    <property type="entry name" value="NAD(P)-binding Rossmann-like Domain"/>
    <property type="match status" value="1"/>
</dbReference>
<protein>
    <recommendedName>
        <fullName evidence="3">NmrA-like domain-containing protein</fullName>
    </recommendedName>
</protein>
<dbReference type="Gene3D" id="3.90.25.10">
    <property type="entry name" value="UDP-galactose 4-epimerase, domain 1"/>
    <property type="match status" value="1"/>
</dbReference>
<evidence type="ECO:0000313" key="4">
    <source>
        <dbReference type="EMBL" id="CAL1699636.1"/>
    </source>
</evidence>
<evidence type="ECO:0000259" key="3">
    <source>
        <dbReference type="Pfam" id="PF05368"/>
    </source>
</evidence>
<gene>
    <name evidence="4" type="ORF">GFSPODELE1_LOCUS2772</name>
</gene>
<evidence type="ECO:0000313" key="5">
    <source>
        <dbReference type="Proteomes" id="UP001497453"/>
    </source>
</evidence>
<dbReference type="EMBL" id="OZ037954">
    <property type="protein sequence ID" value="CAL1699636.1"/>
    <property type="molecule type" value="Genomic_DNA"/>
</dbReference>
<dbReference type="InterPro" id="IPR036291">
    <property type="entry name" value="NAD(P)-bd_dom_sf"/>
</dbReference>
<reference evidence="5" key="1">
    <citation type="submission" date="2024-04" db="EMBL/GenBank/DDBJ databases">
        <authorList>
            <person name="Shaw F."/>
            <person name="Minotto A."/>
        </authorList>
    </citation>
    <scope>NUCLEOTIDE SEQUENCE [LARGE SCALE GENOMIC DNA]</scope>
</reference>